<dbReference type="PANTHER" id="PTHR11803">
    <property type="entry name" value="2-IMINOBUTANOATE/2-IMINOPROPANOATE DEAMINASE RIDA"/>
    <property type="match status" value="1"/>
</dbReference>
<gene>
    <name evidence="2" type="ORF">BEMITA_LOCUS6948</name>
</gene>
<name>A0A7S5HG00_BEMTA</name>
<dbReference type="Gene3D" id="3.30.1330.40">
    <property type="entry name" value="RutC-like"/>
    <property type="match status" value="1"/>
</dbReference>
<dbReference type="InterPro" id="IPR006175">
    <property type="entry name" value="YjgF/YER057c/UK114"/>
</dbReference>
<dbReference type="CDD" id="cd00448">
    <property type="entry name" value="YjgF_YER057c_UK114_family"/>
    <property type="match status" value="1"/>
</dbReference>
<dbReference type="KEGG" id="btab:109031326"/>
<dbReference type="SUPFAM" id="SSF55298">
    <property type="entry name" value="YjgF-like"/>
    <property type="match status" value="1"/>
</dbReference>
<evidence type="ECO:0000313" key="2">
    <source>
        <dbReference type="EMBL" id="CAH0387995.1"/>
    </source>
</evidence>
<accession>A0A7S5HG00</accession>
<dbReference type="InterPro" id="IPR006056">
    <property type="entry name" value="RidA"/>
</dbReference>
<proteinExistence type="evidence at transcript level"/>
<evidence type="ECO:0000313" key="4">
    <source>
        <dbReference type="Proteomes" id="UP001152759"/>
    </source>
</evidence>
<protein>
    <submittedName>
        <fullName evidence="3">Ribonuclease UK114-like protein</fullName>
    </submittedName>
</protein>
<dbReference type="Pfam" id="PF01042">
    <property type="entry name" value="Ribonuc_L-PSP"/>
    <property type="match status" value="1"/>
</dbReference>
<dbReference type="GO" id="GO:0005739">
    <property type="term" value="C:mitochondrion"/>
    <property type="evidence" value="ECO:0007669"/>
    <property type="project" value="TreeGrafter"/>
</dbReference>
<dbReference type="EMBL" id="MN738032">
    <property type="protein sequence ID" value="QHB15569.1"/>
    <property type="molecule type" value="mRNA"/>
</dbReference>
<evidence type="ECO:0000313" key="3">
    <source>
        <dbReference type="EMBL" id="QHB15569.1"/>
    </source>
</evidence>
<keyword evidence="4" id="KW-1185">Reference proteome</keyword>
<dbReference type="GO" id="GO:0019239">
    <property type="term" value="F:deaminase activity"/>
    <property type="evidence" value="ECO:0007669"/>
    <property type="project" value="TreeGrafter"/>
</dbReference>
<dbReference type="EMBL" id="OU963865">
    <property type="protein sequence ID" value="CAH0387995.1"/>
    <property type="molecule type" value="Genomic_DNA"/>
</dbReference>
<dbReference type="PANTHER" id="PTHR11803:SF39">
    <property type="entry name" value="2-IMINOBUTANOATE_2-IMINOPROPANOATE DEAMINASE"/>
    <property type="match status" value="1"/>
</dbReference>
<comment type="similarity">
    <text evidence="1">Belongs to the RutC family.</text>
</comment>
<dbReference type="InterPro" id="IPR035959">
    <property type="entry name" value="RutC-like_sf"/>
</dbReference>
<organism evidence="3">
    <name type="scientific">Bemisia tabaci</name>
    <name type="common">Sweetpotato whitefly</name>
    <name type="synonym">Aleurodes tabaci</name>
    <dbReference type="NCBI Taxonomy" id="7038"/>
    <lineage>
        <taxon>Eukaryota</taxon>
        <taxon>Metazoa</taxon>
        <taxon>Ecdysozoa</taxon>
        <taxon>Arthropoda</taxon>
        <taxon>Hexapoda</taxon>
        <taxon>Insecta</taxon>
        <taxon>Pterygota</taxon>
        <taxon>Neoptera</taxon>
        <taxon>Paraneoptera</taxon>
        <taxon>Hemiptera</taxon>
        <taxon>Sternorrhyncha</taxon>
        <taxon>Aleyrodoidea</taxon>
        <taxon>Aleyrodidae</taxon>
        <taxon>Aleyrodinae</taxon>
        <taxon>Bemisia</taxon>
    </lineage>
</organism>
<dbReference type="FunFam" id="3.30.1330.40:FF:000001">
    <property type="entry name" value="L-PSP family endoribonuclease"/>
    <property type="match status" value="1"/>
</dbReference>
<dbReference type="AlphaFoldDB" id="A0A7S5HG00"/>
<sequence length="128" mass="13977">MSPRRIIYTEAAPKPIGPYSQAVLIDKTLYISGITGNCPASGKLVSGGVVEQARQLFKNMAAILKEAGGDFSNVLKTTVFLKDLNDFATVNQIYAEHFKEPHPARSCFQVVKNPLDALVEIEAIARIE</sequence>
<reference evidence="2" key="2">
    <citation type="submission" date="2021-12" db="EMBL/GenBank/DDBJ databases">
        <authorList>
            <person name="King R."/>
        </authorList>
    </citation>
    <scope>NUCLEOTIDE SEQUENCE</scope>
</reference>
<dbReference type="Proteomes" id="UP001152759">
    <property type="component" value="Chromosome 4"/>
</dbReference>
<dbReference type="GO" id="GO:0005829">
    <property type="term" value="C:cytosol"/>
    <property type="evidence" value="ECO:0007669"/>
    <property type="project" value="TreeGrafter"/>
</dbReference>
<reference evidence="3" key="1">
    <citation type="submission" date="2019-11" db="EMBL/GenBank/DDBJ databases">
        <title>Identification of Saliva Proteins of the Whitefly Bemisia tabaci by Transcriptome and LC-MS/MS Analyses.</title>
        <authorList>
            <person name="Huang H.-J."/>
        </authorList>
    </citation>
    <scope>NUCLEOTIDE SEQUENCE</scope>
</reference>
<dbReference type="NCBIfam" id="TIGR00004">
    <property type="entry name" value="Rid family detoxifying hydrolase"/>
    <property type="match status" value="1"/>
</dbReference>
<evidence type="ECO:0000256" key="1">
    <source>
        <dbReference type="ARBA" id="ARBA00010552"/>
    </source>
</evidence>